<organism evidence="1 2">
    <name type="scientific">Salegentibacter maritimus</name>
    <dbReference type="NCBI Taxonomy" id="2794347"/>
    <lineage>
        <taxon>Bacteria</taxon>
        <taxon>Pseudomonadati</taxon>
        <taxon>Bacteroidota</taxon>
        <taxon>Flavobacteriia</taxon>
        <taxon>Flavobacteriales</taxon>
        <taxon>Flavobacteriaceae</taxon>
        <taxon>Salegentibacter</taxon>
    </lineage>
</organism>
<sequence length="416" mass="48384">MEDKFKQTQVDLDADNSSGKIKIEKLCTLIEDHPYRNEIYEIFDVENIKNEYISITFIDLIYKKIHHFLTNYHRYKITAETKDINVFEEAISGSSDTNIIFNFEEYKLSDEIKKDLKTIALYDSKNTFLDEYAMTKYANNLFKIGQASLANYNVQYFKEMAKNSDGYNKEKSYRLVENEKVTYLRGITSTRYYEYGIDFTFVIGMLSLYKNMKANPGIEYKIKSAAVSESKLEIIAAEKHTKDAGKFGKVSTAVKITTNDLGTGSLNFVNVINVIQKDSTGFFLIPKKDSIIENNSLIINHNTKPQNVFASLTDLDNILNTTDNFIKELQEVRTIKYPDELRMKILAKIDSPRSNFKLIKRLSDIFSRKIDNEINNFQKLLEMCNKAEELNIDYDLKDKLRYIISDIILYGNYRDR</sequence>
<gene>
    <name evidence="1" type="ORF">I6U50_02420</name>
</gene>
<comment type="caution">
    <text evidence="1">The sequence shown here is derived from an EMBL/GenBank/DDBJ whole genome shotgun (WGS) entry which is preliminary data.</text>
</comment>
<dbReference type="Proteomes" id="UP000635665">
    <property type="component" value="Unassembled WGS sequence"/>
</dbReference>
<dbReference type="EMBL" id="JAEHNY010000002">
    <property type="protein sequence ID" value="MBI6118869.1"/>
    <property type="molecule type" value="Genomic_DNA"/>
</dbReference>
<keyword evidence="2" id="KW-1185">Reference proteome</keyword>
<protein>
    <recommendedName>
        <fullName evidence="3">AIPR protein</fullName>
    </recommendedName>
</protein>
<accession>A0ABS0TFQ3</accession>
<name>A0ABS0TFQ3_9FLAO</name>
<reference evidence="1 2" key="1">
    <citation type="submission" date="2020-12" db="EMBL/GenBank/DDBJ databases">
        <title>Salegentibacter orientalis sp. nov., isolated from costal sediment.</title>
        <authorList>
            <person name="Lian F.-B."/>
        </authorList>
    </citation>
    <scope>NUCLEOTIDE SEQUENCE [LARGE SCALE GENOMIC DNA]</scope>
    <source>
        <strain evidence="1 2">F60176</strain>
    </source>
</reference>
<evidence type="ECO:0000313" key="2">
    <source>
        <dbReference type="Proteomes" id="UP000635665"/>
    </source>
</evidence>
<dbReference type="RefSeq" id="WP_198637722.1">
    <property type="nucleotide sequence ID" value="NZ_JAEHNY010000002.1"/>
</dbReference>
<evidence type="ECO:0000313" key="1">
    <source>
        <dbReference type="EMBL" id="MBI6118869.1"/>
    </source>
</evidence>
<evidence type="ECO:0008006" key="3">
    <source>
        <dbReference type="Google" id="ProtNLM"/>
    </source>
</evidence>
<proteinExistence type="predicted"/>